<proteinExistence type="predicted"/>
<protein>
    <submittedName>
        <fullName evidence="1">Uncharacterized protein</fullName>
    </submittedName>
</protein>
<sequence length="171" mass="19107">MGKGTGEDSLEQPMAAPEDSGVRVFTYIREFTAGAATLLQEIPAVGIACKTYLAFEDLVQTATSNKLELAVLGELVDLILQRYVKRWAEREHQGRLREEVISLEKHLKSAEGVAGLCNGRGLKRLKQLALCRRICNEIESVRKKVLHFCTINNLVLTSELHRNTETKAEDN</sequence>
<name>D7FZP6_ECTSI</name>
<keyword evidence="2" id="KW-1185">Reference proteome</keyword>
<organism evidence="1 2">
    <name type="scientific">Ectocarpus siliculosus</name>
    <name type="common">Brown alga</name>
    <name type="synonym">Conferva siliculosa</name>
    <dbReference type="NCBI Taxonomy" id="2880"/>
    <lineage>
        <taxon>Eukaryota</taxon>
        <taxon>Sar</taxon>
        <taxon>Stramenopiles</taxon>
        <taxon>Ochrophyta</taxon>
        <taxon>PX clade</taxon>
        <taxon>Phaeophyceae</taxon>
        <taxon>Ectocarpales</taxon>
        <taxon>Ectocarpaceae</taxon>
        <taxon>Ectocarpus</taxon>
    </lineage>
</organism>
<dbReference type="AlphaFoldDB" id="D7FZP6"/>
<dbReference type="InParanoid" id="D7FZP6"/>
<reference evidence="1 2" key="1">
    <citation type="journal article" date="2010" name="Nature">
        <title>The Ectocarpus genome and the independent evolution of multicellularity in brown algae.</title>
        <authorList>
            <person name="Cock J.M."/>
            <person name="Sterck L."/>
            <person name="Rouze P."/>
            <person name="Scornet D."/>
            <person name="Allen A.E."/>
            <person name="Amoutzias G."/>
            <person name="Anthouard V."/>
            <person name="Artiguenave F."/>
            <person name="Aury J.M."/>
            <person name="Badger J.H."/>
            <person name="Beszteri B."/>
            <person name="Billiau K."/>
            <person name="Bonnet E."/>
            <person name="Bothwell J.H."/>
            <person name="Bowler C."/>
            <person name="Boyen C."/>
            <person name="Brownlee C."/>
            <person name="Carrano C.J."/>
            <person name="Charrier B."/>
            <person name="Cho G.Y."/>
            <person name="Coelho S.M."/>
            <person name="Collen J."/>
            <person name="Corre E."/>
            <person name="Da Silva C."/>
            <person name="Delage L."/>
            <person name="Delaroque N."/>
            <person name="Dittami S.M."/>
            <person name="Doulbeau S."/>
            <person name="Elias M."/>
            <person name="Farnham G."/>
            <person name="Gachon C.M."/>
            <person name="Gschloessl B."/>
            <person name="Heesch S."/>
            <person name="Jabbari K."/>
            <person name="Jubin C."/>
            <person name="Kawai H."/>
            <person name="Kimura K."/>
            <person name="Kloareg B."/>
            <person name="Kupper F.C."/>
            <person name="Lang D."/>
            <person name="Le Bail A."/>
            <person name="Leblanc C."/>
            <person name="Lerouge P."/>
            <person name="Lohr M."/>
            <person name="Lopez P.J."/>
            <person name="Martens C."/>
            <person name="Maumus F."/>
            <person name="Michel G."/>
            <person name="Miranda-Saavedra D."/>
            <person name="Morales J."/>
            <person name="Moreau H."/>
            <person name="Motomura T."/>
            <person name="Nagasato C."/>
            <person name="Napoli C.A."/>
            <person name="Nelson D.R."/>
            <person name="Nyvall-Collen P."/>
            <person name="Peters A.F."/>
            <person name="Pommier C."/>
            <person name="Potin P."/>
            <person name="Poulain J."/>
            <person name="Quesneville H."/>
            <person name="Read B."/>
            <person name="Rensing S.A."/>
            <person name="Ritter A."/>
            <person name="Rousvoal S."/>
            <person name="Samanta M."/>
            <person name="Samson G."/>
            <person name="Schroeder D.C."/>
            <person name="Segurens B."/>
            <person name="Strittmatter M."/>
            <person name="Tonon T."/>
            <person name="Tregear J.W."/>
            <person name="Valentin K."/>
            <person name="von Dassow P."/>
            <person name="Yamagishi T."/>
            <person name="Van de Peer Y."/>
            <person name="Wincker P."/>
        </authorList>
    </citation>
    <scope>NUCLEOTIDE SEQUENCE [LARGE SCALE GENOMIC DNA]</scope>
    <source>
        <strain evidence="2">Ec32 / CCAP1310/4</strain>
    </source>
</reference>
<dbReference type="EMBL" id="FN648577">
    <property type="protein sequence ID" value="CBJ32853.1"/>
    <property type="molecule type" value="Genomic_DNA"/>
</dbReference>
<dbReference type="EMBL" id="FN649731">
    <property type="protein sequence ID" value="CBJ32853.1"/>
    <property type="molecule type" value="Genomic_DNA"/>
</dbReference>
<evidence type="ECO:0000313" key="2">
    <source>
        <dbReference type="Proteomes" id="UP000002630"/>
    </source>
</evidence>
<evidence type="ECO:0000313" key="1">
    <source>
        <dbReference type="EMBL" id="CBJ32853.1"/>
    </source>
</evidence>
<gene>
    <name evidence="1" type="ORF">Esi_0381_0001</name>
</gene>
<dbReference type="Proteomes" id="UP000002630">
    <property type="component" value="Linkage Group LG06"/>
</dbReference>
<accession>D7FZP6</accession>